<gene>
    <name evidence="3" type="ORF">REIFOR_00915</name>
</gene>
<dbReference type="RefSeq" id="WP_100256452.1">
    <property type="nucleotide sequence ID" value="NZ_CP011797.1"/>
</dbReference>
<reference evidence="3 4" key="1">
    <citation type="journal article" date="2017" name="Environ. Microbiol.">
        <title>Genomic and physiological analyses of 'Reinekea forsetii' reveal a versatile opportunistic lifestyle during spring algae blooms.</title>
        <authorList>
            <person name="Avci B."/>
            <person name="Hahnke R.L."/>
            <person name="Chafee M."/>
            <person name="Fischer T."/>
            <person name="Gruber-Vodicka H."/>
            <person name="Tegetmeyer H.E."/>
            <person name="Harder J."/>
            <person name="Fuchs B.M."/>
            <person name="Amann R.I."/>
            <person name="Teeling H."/>
        </authorList>
    </citation>
    <scope>NUCLEOTIDE SEQUENCE [LARGE SCALE GENOMIC DNA]</scope>
    <source>
        <strain evidence="3 4">Hel1_31_D35</strain>
    </source>
</reference>
<dbReference type="SUPFAM" id="SSF53300">
    <property type="entry name" value="vWA-like"/>
    <property type="match status" value="1"/>
</dbReference>
<dbReference type="PANTHER" id="PTHR22550">
    <property type="entry name" value="SPORE GERMINATION PROTEIN"/>
    <property type="match status" value="1"/>
</dbReference>
<proteinExistence type="predicted"/>
<keyword evidence="4" id="KW-1185">Reference proteome</keyword>
<dbReference type="SMART" id="SM00327">
    <property type="entry name" value="VWA"/>
    <property type="match status" value="1"/>
</dbReference>
<dbReference type="OrthoDB" id="6206554at2"/>
<dbReference type="PROSITE" id="PS50234">
    <property type="entry name" value="VWFA"/>
    <property type="match status" value="1"/>
</dbReference>
<dbReference type="InterPro" id="IPR002035">
    <property type="entry name" value="VWF_A"/>
</dbReference>
<evidence type="ECO:0000313" key="3">
    <source>
        <dbReference type="EMBL" id="ATX76083.1"/>
    </source>
</evidence>
<evidence type="ECO:0000259" key="2">
    <source>
        <dbReference type="PROSITE" id="PS50234"/>
    </source>
</evidence>
<keyword evidence="1" id="KW-1133">Transmembrane helix</keyword>
<dbReference type="PANTHER" id="PTHR22550:SF18">
    <property type="entry name" value="VWFA DOMAIN-CONTAINING PROTEIN"/>
    <property type="match status" value="1"/>
</dbReference>
<keyword evidence="1" id="KW-0812">Transmembrane</keyword>
<keyword evidence="1" id="KW-0472">Membrane</keyword>
<evidence type="ECO:0000313" key="4">
    <source>
        <dbReference type="Proteomes" id="UP000229757"/>
    </source>
</evidence>
<dbReference type="InterPro" id="IPR036465">
    <property type="entry name" value="vWFA_dom_sf"/>
</dbReference>
<dbReference type="KEGG" id="rfo:REIFOR_00915"/>
<dbReference type="AlphaFoldDB" id="A0A2K8KMJ6"/>
<dbReference type="Pfam" id="PF00092">
    <property type="entry name" value="VWA"/>
    <property type="match status" value="1"/>
</dbReference>
<dbReference type="Proteomes" id="UP000229757">
    <property type="component" value="Chromosome"/>
</dbReference>
<accession>A0A2K8KMJ6</accession>
<organism evidence="3 4">
    <name type="scientific">Reinekea forsetii</name>
    <dbReference type="NCBI Taxonomy" id="1336806"/>
    <lineage>
        <taxon>Bacteria</taxon>
        <taxon>Pseudomonadati</taxon>
        <taxon>Pseudomonadota</taxon>
        <taxon>Gammaproteobacteria</taxon>
        <taxon>Oceanospirillales</taxon>
        <taxon>Saccharospirillaceae</taxon>
        <taxon>Reinekea</taxon>
    </lineage>
</organism>
<evidence type="ECO:0000256" key="1">
    <source>
        <dbReference type="SAM" id="Phobius"/>
    </source>
</evidence>
<feature type="transmembrane region" description="Helical" evidence="1">
    <location>
        <begin position="295"/>
        <end position="315"/>
    </location>
</feature>
<name>A0A2K8KMJ6_9GAMM</name>
<protein>
    <submittedName>
        <fullName evidence="3">von Willebrand factor, type A</fullName>
    </submittedName>
</protein>
<dbReference type="Gene3D" id="3.40.50.410">
    <property type="entry name" value="von Willebrand factor, type A domain"/>
    <property type="match status" value="1"/>
</dbReference>
<dbReference type="InterPro" id="IPR050768">
    <property type="entry name" value="UPF0353/GerABKA_families"/>
</dbReference>
<feature type="domain" description="VWFA" evidence="2">
    <location>
        <begin position="85"/>
        <end position="276"/>
    </location>
</feature>
<sequence length="325" mass="35937">MNFAWPWLALILPLFWLLPRSRTSASAEALEHPYLMSLSQQQPPGRQRVTRAGWLLQVAWVLLVVALIRPQWVGEPVSNVIAGRSIFLAVDLSGSMLEPDMTWNGRAIERYQAVQAVVGQFVEQRRQDFIGLVVFGSFADIQAPLTPDVQAVSAILRDLRPGMAGDSTAIGDGLALAVKQLRLSESPDKVIILLSDGENKTGDVTPEQATTIAQQSDIKVYTIGFGGDRPTSFLGMLRGGGNEIDEQTLKTIAEQTQGRYFRATSTQDLAQVFRTIDNLETSDRDDRDVRLVIEYYWLPLLASFGLIVLAASLPWRRGARTDDLA</sequence>
<dbReference type="EMBL" id="CP011797">
    <property type="protein sequence ID" value="ATX76083.1"/>
    <property type="molecule type" value="Genomic_DNA"/>
</dbReference>